<sequence>MPRATLAATAVGLAAVLLLAGCGLDGPEPPPAASESTTPGPSLSASPSVSPSPTSTVAPPERPAEMDDDGAAGAEAAAVYFKLLDPYIMKTGDTAEWEAMSHKTCQTCANRLEQSREIAQNGDKFHGGETHVRTLQTYEQDPSTGIWPIDLQVTTGAVEITDPAGETVFSYEKVTYSIRIEMSRVGEDWAVVGVSNLDEE</sequence>
<feature type="signal peptide" evidence="2">
    <location>
        <begin position="1"/>
        <end position="20"/>
    </location>
</feature>
<evidence type="ECO:0000256" key="1">
    <source>
        <dbReference type="SAM" id="MobiDB-lite"/>
    </source>
</evidence>
<evidence type="ECO:0000313" key="4">
    <source>
        <dbReference type="EMBL" id="MCA5894868.1"/>
    </source>
</evidence>
<keyword evidence="2" id="KW-0732">Signal</keyword>
<dbReference type="EMBL" id="JAIXCQ010000020">
    <property type="protein sequence ID" value="MCA5895244.1"/>
    <property type="molecule type" value="Genomic_DNA"/>
</dbReference>
<protein>
    <submittedName>
        <fullName evidence="4">DUF6318 family protein</fullName>
    </submittedName>
</protein>
<dbReference type="Proteomes" id="UP001319870">
    <property type="component" value="Unassembled WGS sequence"/>
</dbReference>
<dbReference type="RefSeq" id="WP_225566599.1">
    <property type="nucleotide sequence ID" value="NZ_JAIXCQ010000013.1"/>
</dbReference>
<dbReference type="PROSITE" id="PS51257">
    <property type="entry name" value="PROKAR_LIPOPROTEIN"/>
    <property type="match status" value="1"/>
</dbReference>
<feature type="region of interest" description="Disordered" evidence="1">
    <location>
        <begin position="24"/>
        <end position="70"/>
    </location>
</feature>
<evidence type="ECO:0000256" key="2">
    <source>
        <dbReference type="SAM" id="SignalP"/>
    </source>
</evidence>
<evidence type="ECO:0000313" key="6">
    <source>
        <dbReference type="Proteomes" id="UP001319870"/>
    </source>
</evidence>
<evidence type="ECO:0000313" key="5">
    <source>
        <dbReference type="EMBL" id="MCA5895244.1"/>
    </source>
</evidence>
<feature type="chain" id="PRO_5045032213" evidence="2">
    <location>
        <begin position="21"/>
        <end position="200"/>
    </location>
</feature>
<proteinExistence type="predicted"/>
<organism evidence="4 6">
    <name type="scientific">Isoptericola luteus</name>
    <dbReference type="NCBI Taxonomy" id="2879484"/>
    <lineage>
        <taxon>Bacteria</taxon>
        <taxon>Bacillati</taxon>
        <taxon>Actinomycetota</taxon>
        <taxon>Actinomycetes</taxon>
        <taxon>Micrococcales</taxon>
        <taxon>Promicromonosporaceae</taxon>
        <taxon>Isoptericola</taxon>
    </lineage>
</organism>
<dbReference type="Pfam" id="PF19843">
    <property type="entry name" value="DUF6318"/>
    <property type="match status" value="1"/>
</dbReference>
<gene>
    <name evidence="4" type="ORF">LEP48_16145</name>
    <name evidence="5" type="ORF">LEP48_18095</name>
</gene>
<evidence type="ECO:0000259" key="3">
    <source>
        <dbReference type="Pfam" id="PF19843"/>
    </source>
</evidence>
<dbReference type="EMBL" id="JAIXCQ010000013">
    <property type="protein sequence ID" value="MCA5894868.1"/>
    <property type="molecule type" value="Genomic_DNA"/>
</dbReference>
<name>A0ABS7ZIX3_9MICO</name>
<feature type="compositionally biased region" description="Low complexity" evidence="1">
    <location>
        <begin position="39"/>
        <end position="59"/>
    </location>
</feature>
<accession>A0ABS7ZIX3</accession>
<feature type="domain" description="DUF6318" evidence="3">
    <location>
        <begin position="52"/>
        <end position="193"/>
    </location>
</feature>
<keyword evidence="6" id="KW-1185">Reference proteome</keyword>
<dbReference type="InterPro" id="IPR046281">
    <property type="entry name" value="DUF6318"/>
</dbReference>
<comment type="caution">
    <text evidence="4">The sequence shown here is derived from an EMBL/GenBank/DDBJ whole genome shotgun (WGS) entry which is preliminary data.</text>
</comment>
<reference evidence="4 6" key="1">
    <citation type="submission" date="2021-09" db="EMBL/GenBank/DDBJ databases">
        <title>Isoptericola luteus sp. nov., a novel bacterium isolated from Harbin, the capital city of Heilongjiang province.</title>
        <authorList>
            <person name="Li J."/>
        </authorList>
    </citation>
    <scope>NUCLEOTIDE SEQUENCE [LARGE SCALE GENOMIC DNA]</scope>
    <source>
        <strain evidence="4 6">NEAU-Y5</strain>
    </source>
</reference>